<dbReference type="Proteomes" id="UP001185331">
    <property type="component" value="Unassembled WGS sequence"/>
</dbReference>
<accession>A0AAE4BM01</accession>
<gene>
    <name evidence="1" type="ORF">J2Y00_002118</name>
</gene>
<reference evidence="1" key="1">
    <citation type="submission" date="2023-07" db="EMBL/GenBank/DDBJ databases">
        <title>Sorghum-associated microbial communities from plants grown in Nebraska, USA.</title>
        <authorList>
            <person name="Schachtman D."/>
        </authorList>
    </citation>
    <scope>NUCLEOTIDE SEQUENCE</scope>
    <source>
        <strain evidence="1">BE330</strain>
    </source>
</reference>
<organism evidence="1 2">
    <name type="scientific">Deinococcus soli</name>
    <name type="common">ex Cha et al. 2016</name>
    <dbReference type="NCBI Taxonomy" id="1309411"/>
    <lineage>
        <taxon>Bacteria</taxon>
        <taxon>Thermotogati</taxon>
        <taxon>Deinococcota</taxon>
        <taxon>Deinococci</taxon>
        <taxon>Deinococcales</taxon>
        <taxon>Deinococcaceae</taxon>
        <taxon>Deinococcus</taxon>
    </lineage>
</organism>
<dbReference type="AlphaFoldDB" id="A0AAE4BM01"/>
<name>A0AAE4BM01_9DEIO</name>
<evidence type="ECO:0000313" key="1">
    <source>
        <dbReference type="EMBL" id="MDR6218555.1"/>
    </source>
</evidence>
<evidence type="ECO:0000313" key="2">
    <source>
        <dbReference type="Proteomes" id="UP001185331"/>
    </source>
</evidence>
<sequence length="261" mass="27484">MASIPRGERAPSGTWRLARDAARLHRSGLTPTGALHTFGGGYLTVGGAPIRVRGADVDILTRAGDPDVHVLAWAPLSAETLRAAHVRGDVVAVPFGPSPVVNAWRLLHSRHEWLAEFTEFAFIAAFAAASALLVPPMSEWNGAVRSWVPLLFALLITWGVVRSVQGPRPAGADVSAPDTSTPEVMDAAAYETRQLSTWAAELARDAQALRDAGDPQGADELERRGQAALARLEARATTAQAQASRAALAGTVAVLEGRAGL</sequence>
<proteinExistence type="predicted"/>
<comment type="caution">
    <text evidence="1">The sequence shown here is derived from an EMBL/GenBank/DDBJ whole genome shotgun (WGS) entry which is preliminary data.</text>
</comment>
<dbReference type="RefSeq" id="WP_309855144.1">
    <property type="nucleotide sequence ID" value="NZ_JAVDQJ010000005.1"/>
</dbReference>
<protein>
    <submittedName>
        <fullName evidence="1">Uncharacterized protein</fullName>
    </submittedName>
</protein>
<dbReference type="EMBL" id="JAVDQK010000004">
    <property type="protein sequence ID" value="MDR6218555.1"/>
    <property type="molecule type" value="Genomic_DNA"/>
</dbReference>